<dbReference type="GO" id="GO:0006420">
    <property type="term" value="P:arginyl-tRNA aminoacylation"/>
    <property type="evidence" value="ECO:0007669"/>
    <property type="project" value="InterPro"/>
</dbReference>
<dbReference type="HAMAP" id="MF_00255">
    <property type="entry name" value="Gly_tRNA_synth_beta"/>
    <property type="match status" value="1"/>
</dbReference>
<dbReference type="GO" id="GO:0005524">
    <property type="term" value="F:ATP binding"/>
    <property type="evidence" value="ECO:0007669"/>
    <property type="project" value="UniProtKB-UniRule"/>
</dbReference>
<dbReference type="GO" id="GO:0004820">
    <property type="term" value="F:glycine-tRNA ligase activity"/>
    <property type="evidence" value="ECO:0007669"/>
    <property type="project" value="UniProtKB-UniRule"/>
</dbReference>
<feature type="domain" description="DALR anticodon binding" evidence="12">
    <location>
        <begin position="588"/>
        <end position="690"/>
    </location>
</feature>
<keyword evidence="9 11" id="KW-0030">Aminoacyl-tRNA synthetase</keyword>
<evidence type="ECO:0000313" key="14">
    <source>
        <dbReference type="Proteomes" id="UP000183685"/>
    </source>
</evidence>
<evidence type="ECO:0000256" key="3">
    <source>
        <dbReference type="ARBA" id="ARBA00011209"/>
    </source>
</evidence>
<reference evidence="13 14" key="1">
    <citation type="submission" date="2016-10" db="EMBL/GenBank/DDBJ databases">
        <authorList>
            <person name="de Groot N.N."/>
        </authorList>
    </citation>
    <scope>NUCLEOTIDE SEQUENCE [LARGE SCALE GENOMIC DNA]</scope>
    <source>
        <strain evidence="13 14">CGMCC 1.9109</strain>
    </source>
</reference>
<dbReference type="InterPro" id="IPR015944">
    <property type="entry name" value="Gly-tRNA-synth_bsu"/>
</dbReference>
<evidence type="ECO:0000256" key="10">
    <source>
        <dbReference type="ARBA" id="ARBA00047937"/>
    </source>
</evidence>
<dbReference type="NCBIfam" id="TIGR00211">
    <property type="entry name" value="glyS"/>
    <property type="match status" value="1"/>
</dbReference>
<evidence type="ECO:0000256" key="2">
    <source>
        <dbReference type="ARBA" id="ARBA00008226"/>
    </source>
</evidence>
<evidence type="ECO:0000256" key="5">
    <source>
        <dbReference type="ARBA" id="ARBA00022598"/>
    </source>
</evidence>
<sequence>MSDLLIELLSEEIPARMQKKASDDFKEMMTTALKEAGLVYEIAEAFATPRRLALTISGIPDKTPDISEERRGPRVDAPEKALEGFMRGAGVTRDQLEEREEKKGTFFFAMIEKPGRATTEVIAEALEATVRNFPWPKSQRWGDGSLRWVRPLQSILCLFGSNVVELDIDGIKAGNTTRGHRFMAPDAFEVTDFADYRTKLQDAKVVLDPAMRKAKIAEAAKALADKQGVEWVEDKGLLQEVAGLVEWPVPLLGSFDPSFMEVPEEVLILTMKKDQKYFVTRDKETGKLAPHFITVSNLEAKDGGAAVATGNGRVIAARLADAKFFWEQDLKGKLEDNLPQLKDIVFHIELGRMSDRVARMKALAGFLAEYIEGCDPAEAERAAELAKADLVSGMVYEFPEVQGIMGRYYAKAQGESDAVADAIRDHYAPAGPSDDCPSAPVSVAVALAEKIDTLVGFFAIDKRPTGSKDPYALRRAALGVIRLITENGIRLPLEHVLGLAAKPLKPYLELHAEGGEDAILKHLESMFEEHLLPFFADRLKVQQRDLGVRHDLIDAVFAKGDDDLVRILNRVAALSAFLESDDGSNLLAGYKRAANILKIEEKKDGKSYDQDVHEAALIDPEEEALAVALTRAGADAEHALAAEDFEKAMAALSTLRAPIDAFFDKVTVNADDEALRANRLALLSQIRAAVNTVADFSLIEG</sequence>
<dbReference type="PRINTS" id="PR01045">
    <property type="entry name" value="TRNASYNTHGB"/>
</dbReference>
<keyword evidence="7 11" id="KW-0067">ATP-binding</keyword>
<dbReference type="Pfam" id="PF05746">
    <property type="entry name" value="DALR_1"/>
    <property type="match status" value="1"/>
</dbReference>
<organism evidence="13 14">
    <name type="scientific">Kordiimonas lacus</name>
    <dbReference type="NCBI Taxonomy" id="637679"/>
    <lineage>
        <taxon>Bacteria</taxon>
        <taxon>Pseudomonadati</taxon>
        <taxon>Pseudomonadota</taxon>
        <taxon>Alphaproteobacteria</taxon>
        <taxon>Kordiimonadales</taxon>
        <taxon>Kordiimonadaceae</taxon>
        <taxon>Kordiimonas</taxon>
    </lineage>
</organism>
<comment type="similarity">
    <text evidence="2 11">Belongs to the class-II aminoacyl-tRNA synthetase family.</text>
</comment>
<dbReference type="OrthoDB" id="9775440at2"/>
<evidence type="ECO:0000256" key="7">
    <source>
        <dbReference type="ARBA" id="ARBA00022840"/>
    </source>
</evidence>
<dbReference type="EC" id="6.1.1.14" evidence="11"/>
<dbReference type="STRING" id="637679.GCA_001550055_02191"/>
<gene>
    <name evidence="11" type="primary">glyS</name>
    <name evidence="13" type="ORF">SAMN04488071_3115</name>
</gene>
<proteinExistence type="inferred from homology"/>
<dbReference type="SUPFAM" id="SSF109604">
    <property type="entry name" value="HD-domain/PDEase-like"/>
    <property type="match status" value="1"/>
</dbReference>
<dbReference type="GO" id="GO:0005829">
    <property type="term" value="C:cytosol"/>
    <property type="evidence" value="ECO:0007669"/>
    <property type="project" value="TreeGrafter"/>
</dbReference>
<dbReference type="PANTHER" id="PTHR30075:SF2">
    <property type="entry name" value="GLYCINE--TRNA LIGASE, CHLOROPLASTIC_MITOCHONDRIAL 2"/>
    <property type="match status" value="1"/>
</dbReference>
<keyword evidence="4 11" id="KW-0963">Cytoplasm</keyword>
<protein>
    <recommendedName>
        <fullName evidence="11">Glycine--tRNA ligase beta subunit</fullName>
        <ecNumber evidence="11">6.1.1.14</ecNumber>
    </recommendedName>
    <alternativeName>
        <fullName evidence="11">Glycyl-tRNA synthetase beta subunit</fullName>
        <shortName evidence="11">GlyRS</shortName>
    </alternativeName>
</protein>
<evidence type="ECO:0000256" key="6">
    <source>
        <dbReference type="ARBA" id="ARBA00022741"/>
    </source>
</evidence>
<evidence type="ECO:0000256" key="4">
    <source>
        <dbReference type="ARBA" id="ARBA00022490"/>
    </source>
</evidence>
<evidence type="ECO:0000259" key="12">
    <source>
        <dbReference type="Pfam" id="PF05746"/>
    </source>
</evidence>
<dbReference type="GO" id="GO:0004814">
    <property type="term" value="F:arginine-tRNA ligase activity"/>
    <property type="evidence" value="ECO:0007669"/>
    <property type="project" value="InterPro"/>
</dbReference>
<evidence type="ECO:0000256" key="11">
    <source>
        <dbReference type="HAMAP-Rule" id="MF_00255"/>
    </source>
</evidence>
<evidence type="ECO:0000313" key="13">
    <source>
        <dbReference type="EMBL" id="SDE50918.1"/>
    </source>
</evidence>
<keyword evidence="8 11" id="KW-0648">Protein biosynthesis</keyword>
<name>A0A1G7DH51_9PROT</name>
<dbReference type="EMBL" id="FNAK01000007">
    <property type="protein sequence ID" value="SDE50918.1"/>
    <property type="molecule type" value="Genomic_DNA"/>
</dbReference>
<dbReference type="AlphaFoldDB" id="A0A1G7DH51"/>
<comment type="subcellular location">
    <subcellularLocation>
        <location evidence="1 11">Cytoplasm</location>
    </subcellularLocation>
</comment>
<evidence type="ECO:0000256" key="9">
    <source>
        <dbReference type="ARBA" id="ARBA00023146"/>
    </source>
</evidence>
<comment type="catalytic activity">
    <reaction evidence="10 11">
        <text>tRNA(Gly) + glycine + ATP = glycyl-tRNA(Gly) + AMP + diphosphate</text>
        <dbReference type="Rhea" id="RHEA:16013"/>
        <dbReference type="Rhea" id="RHEA-COMP:9664"/>
        <dbReference type="Rhea" id="RHEA-COMP:9683"/>
        <dbReference type="ChEBI" id="CHEBI:30616"/>
        <dbReference type="ChEBI" id="CHEBI:33019"/>
        <dbReference type="ChEBI" id="CHEBI:57305"/>
        <dbReference type="ChEBI" id="CHEBI:78442"/>
        <dbReference type="ChEBI" id="CHEBI:78522"/>
        <dbReference type="ChEBI" id="CHEBI:456215"/>
        <dbReference type="EC" id="6.1.1.14"/>
    </reaction>
</comment>
<keyword evidence="5 11" id="KW-0436">Ligase</keyword>
<evidence type="ECO:0000256" key="8">
    <source>
        <dbReference type="ARBA" id="ARBA00022917"/>
    </source>
</evidence>
<dbReference type="Proteomes" id="UP000183685">
    <property type="component" value="Unassembled WGS sequence"/>
</dbReference>
<keyword evidence="6 11" id="KW-0547">Nucleotide-binding</keyword>
<dbReference type="InterPro" id="IPR008909">
    <property type="entry name" value="DALR_anticod-bd"/>
</dbReference>
<dbReference type="PANTHER" id="PTHR30075">
    <property type="entry name" value="GLYCYL-TRNA SYNTHETASE"/>
    <property type="match status" value="1"/>
</dbReference>
<dbReference type="RefSeq" id="WP_068304932.1">
    <property type="nucleotide sequence ID" value="NZ_FNAK01000007.1"/>
</dbReference>
<evidence type="ECO:0000256" key="1">
    <source>
        <dbReference type="ARBA" id="ARBA00004496"/>
    </source>
</evidence>
<comment type="subunit">
    <text evidence="3 11">Tetramer of two alpha and two beta subunits.</text>
</comment>
<dbReference type="GO" id="GO:0006426">
    <property type="term" value="P:glycyl-tRNA aminoacylation"/>
    <property type="evidence" value="ECO:0007669"/>
    <property type="project" value="UniProtKB-UniRule"/>
</dbReference>
<accession>A0A1G7DH51</accession>
<dbReference type="Pfam" id="PF02092">
    <property type="entry name" value="tRNA_synt_2f"/>
    <property type="match status" value="1"/>
</dbReference>
<keyword evidence="14" id="KW-1185">Reference proteome</keyword>
<dbReference type="PROSITE" id="PS50861">
    <property type="entry name" value="AA_TRNA_LIGASE_II_GLYAB"/>
    <property type="match status" value="1"/>
</dbReference>
<dbReference type="InterPro" id="IPR006194">
    <property type="entry name" value="Gly-tRNA-synth_heterodimer"/>
</dbReference>